<dbReference type="PANTHER" id="PTHR24068">
    <property type="entry name" value="UBIQUITIN-CONJUGATING ENZYME E2"/>
    <property type="match status" value="1"/>
</dbReference>
<accession>A0AAW1KZ88</accession>
<dbReference type="SMART" id="SM00212">
    <property type="entry name" value="UBCc"/>
    <property type="match status" value="1"/>
</dbReference>
<sequence length="215" mass="24291">MAILASLGERSKSVFSLRKSNQTSEFYGLSGLKEPLIGECNVAKGDTRKVTSVSRHILSKVKEKDKDIAKRRLCNEVLRMDDNISFCSFGLVDSKDPLKLQGIIIGPCGTPFEGGVFFLSIKVPTNYPFKPPKIKFKTKVFHPNITSDGTIEMDILDLQWSPAITIEKLLISICSFLTNPSHEKDSCNPICDLFWNNRKLYDKIARDWTLKYAMH</sequence>
<protein>
    <recommendedName>
        <fullName evidence="1">UBC core domain-containing protein</fullName>
    </recommendedName>
</protein>
<gene>
    <name evidence="2" type="ORF">RND81_05G169300</name>
</gene>
<keyword evidence="3" id="KW-1185">Reference proteome</keyword>
<dbReference type="Gene3D" id="3.10.110.10">
    <property type="entry name" value="Ubiquitin Conjugating Enzyme"/>
    <property type="match status" value="1"/>
</dbReference>
<evidence type="ECO:0000259" key="1">
    <source>
        <dbReference type="PROSITE" id="PS50127"/>
    </source>
</evidence>
<reference evidence="2" key="1">
    <citation type="submission" date="2024-03" db="EMBL/GenBank/DDBJ databases">
        <title>WGS assembly of Saponaria officinalis var. Norfolk2.</title>
        <authorList>
            <person name="Jenkins J."/>
            <person name="Shu S."/>
            <person name="Grimwood J."/>
            <person name="Barry K."/>
            <person name="Goodstein D."/>
            <person name="Schmutz J."/>
            <person name="Leebens-Mack J."/>
            <person name="Osbourn A."/>
        </authorList>
    </citation>
    <scope>NUCLEOTIDE SEQUENCE [LARGE SCALE GENOMIC DNA]</scope>
    <source>
        <strain evidence="2">JIC</strain>
    </source>
</reference>
<dbReference type="SUPFAM" id="SSF54495">
    <property type="entry name" value="UBC-like"/>
    <property type="match status" value="1"/>
</dbReference>
<organism evidence="2 3">
    <name type="scientific">Saponaria officinalis</name>
    <name type="common">Common soapwort</name>
    <name type="synonym">Lychnis saponaria</name>
    <dbReference type="NCBI Taxonomy" id="3572"/>
    <lineage>
        <taxon>Eukaryota</taxon>
        <taxon>Viridiplantae</taxon>
        <taxon>Streptophyta</taxon>
        <taxon>Embryophyta</taxon>
        <taxon>Tracheophyta</taxon>
        <taxon>Spermatophyta</taxon>
        <taxon>Magnoliopsida</taxon>
        <taxon>eudicotyledons</taxon>
        <taxon>Gunneridae</taxon>
        <taxon>Pentapetalae</taxon>
        <taxon>Caryophyllales</taxon>
        <taxon>Caryophyllaceae</taxon>
        <taxon>Caryophylleae</taxon>
        <taxon>Saponaria</taxon>
    </lineage>
</organism>
<dbReference type="PROSITE" id="PS50127">
    <property type="entry name" value="UBC_2"/>
    <property type="match status" value="1"/>
</dbReference>
<dbReference type="AlphaFoldDB" id="A0AAW1KZ88"/>
<dbReference type="Proteomes" id="UP001443914">
    <property type="component" value="Unassembled WGS sequence"/>
</dbReference>
<evidence type="ECO:0000313" key="3">
    <source>
        <dbReference type="Proteomes" id="UP001443914"/>
    </source>
</evidence>
<comment type="caution">
    <text evidence="2">The sequence shown here is derived from an EMBL/GenBank/DDBJ whole genome shotgun (WGS) entry which is preliminary data.</text>
</comment>
<name>A0AAW1KZ88_SAPOF</name>
<dbReference type="EMBL" id="JBDFQZ010000005">
    <property type="protein sequence ID" value="KAK9725786.1"/>
    <property type="molecule type" value="Genomic_DNA"/>
</dbReference>
<feature type="domain" description="UBC core" evidence="1">
    <location>
        <begin position="68"/>
        <end position="214"/>
    </location>
</feature>
<dbReference type="Pfam" id="PF00179">
    <property type="entry name" value="UQ_con"/>
    <property type="match status" value="1"/>
</dbReference>
<dbReference type="InterPro" id="IPR016135">
    <property type="entry name" value="UBQ-conjugating_enzyme/RWD"/>
</dbReference>
<evidence type="ECO:0000313" key="2">
    <source>
        <dbReference type="EMBL" id="KAK9725786.1"/>
    </source>
</evidence>
<proteinExistence type="predicted"/>
<dbReference type="InterPro" id="IPR000608">
    <property type="entry name" value="UBC"/>
</dbReference>